<organism evidence="2 3">
    <name type="scientific">Heterocephalus glaber</name>
    <name type="common">Naked mole rat</name>
    <dbReference type="NCBI Taxonomy" id="10181"/>
    <lineage>
        <taxon>Eukaryota</taxon>
        <taxon>Metazoa</taxon>
        <taxon>Chordata</taxon>
        <taxon>Craniata</taxon>
        <taxon>Vertebrata</taxon>
        <taxon>Euteleostomi</taxon>
        <taxon>Mammalia</taxon>
        <taxon>Eutheria</taxon>
        <taxon>Euarchontoglires</taxon>
        <taxon>Glires</taxon>
        <taxon>Rodentia</taxon>
        <taxon>Hystricomorpha</taxon>
        <taxon>Bathyergidae</taxon>
        <taxon>Heterocephalus</taxon>
    </lineage>
</organism>
<dbReference type="GO" id="GO:0032755">
    <property type="term" value="P:positive regulation of interleukin-6 production"/>
    <property type="evidence" value="ECO:0007669"/>
    <property type="project" value="TreeGrafter"/>
</dbReference>
<dbReference type="Pfam" id="PF15216">
    <property type="entry name" value="TSLP"/>
    <property type="match status" value="1"/>
</dbReference>
<evidence type="ECO:0000313" key="2">
    <source>
        <dbReference type="EMBL" id="EHB16986.1"/>
    </source>
</evidence>
<gene>
    <name evidence="2" type="ORF">GW7_20587</name>
</gene>
<dbReference type="GO" id="GO:0005139">
    <property type="term" value="F:interleukin-7 receptor binding"/>
    <property type="evidence" value="ECO:0007669"/>
    <property type="project" value="TreeGrafter"/>
</dbReference>
<keyword evidence="1" id="KW-0732">Signal</keyword>
<dbReference type="PANTHER" id="PTHR38003:SF1">
    <property type="entry name" value="THYMIC STROMAL LYMPHOPOIETIN"/>
    <property type="match status" value="1"/>
</dbReference>
<dbReference type="STRING" id="10181.G5C625"/>
<evidence type="ECO:0000313" key="3">
    <source>
        <dbReference type="Proteomes" id="UP000006813"/>
    </source>
</evidence>
<dbReference type="PANTHER" id="PTHR38003">
    <property type="entry name" value="THYMIC STROMAL LYMPHOPOIETIN"/>
    <property type="match status" value="1"/>
</dbReference>
<dbReference type="InParanoid" id="G5C625"/>
<dbReference type="Gene3D" id="1.20.1250.90">
    <property type="entry name" value="Thymic stromal lymphopoietin"/>
    <property type="match status" value="1"/>
</dbReference>
<dbReference type="GO" id="GO:0032754">
    <property type="term" value="P:positive regulation of interleukin-5 production"/>
    <property type="evidence" value="ECO:0007669"/>
    <property type="project" value="TreeGrafter"/>
</dbReference>
<dbReference type="eggNOG" id="ENOG502TEM0">
    <property type="taxonomic scope" value="Eukaryota"/>
</dbReference>
<dbReference type="EMBL" id="JH173478">
    <property type="protein sequence ID" value="EHB16986.1"/>
    <property type="molecule type" value="Genomic_DNA"/>
</dbReference>
<dbReference type="FunCoup" id="G5C625">
    <property type="interactions" value="320"/>
</dbReference>
<dbReference type="GO" id="GO:0032722">
    <property type="term" value="P:positive regulation of chemokine production"/>
    <property type="evidence" value="ECO:0007669"/>
    <property type="project" value="TreeGrafter"/>
</dbReference>
<feature type="signal peptide" evidence="1">
    <location>
        <begin position="1"/>
        <end position="15"/>
    </location>
</feature>
<dbReference type="Proteomes" id="UP000006813">
    <property type="component" value="Unassembled WGS sequence"/>
</dbReference>
<dbReference type="AlphaFoldDB" id="G5C625"/>
<dbReference type="GO" id="GO:0001961">
    <property type="term" value="P:positive regulation of cytokine-mediated signaling pathway"/>
    <property type="evidence" value="ECO:0007669"/>
    <property type="project" value="TreeGrafter"/>
</dbReference>
<evidence type="ECO:0000256" key="1">
    <source>
        <dbReference type="SAM" id="SignalP"/>
    </source>
</evidence>
<dbReference type="InterPro" id="IPR038329">
    <property type="entry name" value="TSLP_sf"/>
</dbReference>
<protein>
    <submittedName>
        <fullName evidence="2">Thymic stromal lymphopoietin</fullName>
    </submittedName>
</protein>
<name>G5C625_HETGA</name>
<accession>G5C625</accession>
<proteinExistence type="predicted"/>
<dbReference type="GO" id="GO:0005125">
    <property type="term" value="F:cytokine activity"/>
    <property type="evidence" value="ECO:0007669"/>
    <property type="project" value="InterPro"/>
</dbReference>
<dbReference type="GO" id="GO:0032733">
    <property type="term" value="P:positive regulation of interleukin-10 production"/>
    <property type="evidence" value="ECO:0007669"/>
    <property type="project" value="TreeGrafter"/>
</dbReference>
<feature type="non-terminal residue" evidence="2">
    <location>
        <position position="104"/>
    </location>
</feature>
<dbReference type="InterPro" id="IPR029189">
    <property type="entry name" value="TSLP"/>
</dbReference>
<feature type="non-terminal residue" evidence="2">
    <location>
        <position position="1"/>
    </location>
</feature>
<dbReference type="GO" id="GO:0005576">
    <property type="term" value="C:extracellular region"/>
    <property type="evidence" value="ECO:0007669"/>
    <property type="project" value="TreeGrafter"/>
</dbReference>
<feature type="chain" id="PRO_5012429414" evidence="1">
    <location>
        <begin position="16"/>
        <end position="104"/>
    </location>
</feature>
<sequence>FKKIFLFQLVRLVLTYNFSNCDFKKVQKDYDNIIFHSLNDYMNKTKSTKFNHVACYESDDCLTKIERHTFNSTICPSLSEELFALRTKATFSRYCPGYFRVQVS</sequence>
<dbReference type="GO" id="GO:0061844">
    <property type="term" value="P:antimicrobial humoral immune response mediated by antimicrobial peptide"/>
    <property type="evidence" value="ECO:0007669"/>
    <property type="project" value="TreeGrafter"/>
</dbReference>
<reference evidence="2 3" key="1">
    <citation type="journal article" date="2011" name="Nature">
        <title>Genome sequencing reveals insights into physiology and longevity of the naked mole rat.</title>
        <authorList>
            <person name="Kim E.B."/>
            <person name="Fang X."/>
            <person name="Fushan A.A."/>
            <person name="Huang Z."/>
            <person name="Lobanov A.V."/>
            <person name="Han L."/>
            <person name="Marino S.M."/>
            <person name="Sun X."/>
            <person name="Turanov A.A."/>
            <person name="Yang P."/>
            <person name="Yim S.H."/>
            <person name="Zhao X."/>
            <person name="Kasaikina M.V."/>
            <person name="Stoletzki N."/>
            <person name="Peng C."/>
            <person name="Polak P."/>
            <person name="Xiong Z."/>
            <person name="Kiezun A."/>
            <person name="Zhu Y."/>
            <person name="Chen Y."/>
            <person name="Kryukov G.V."/>
            <person name="Zhang Q."/>
            <person name="Peshkin L."/>
            <person name="Yang L."/>
            <person name="Bronson R.T."/>
            <person name="Buffenstein R."/>
            <person name="Wang B."/>
            <person name="Han C."/>
            <person name="Li Q."/>
            <person name="Chen L."/>
            <person name="Zhao W."/>
            <person name="Sunyaev S.R."/>
            <person name="Park T.J."/>
            <person name="Zhang G."/>
            <person name="Wang J."/>
            <person name="Gladyshev V.N."/>
        </authorList>
    </citation>
    <scope>NUCLEOTIDE SEQUENCE [LARGE SCALE GENOMIC DNA]</scope>
</reference>
<dbReference type="GO" id="GO:0050729">
    <property type="term" value="P:positive regulation of inflammatory response"/>
    <property type="evidence" value="ECO:0007669"/>
    <property type="project" value="TreeGrafter"/>
</dbReference>
<dbReference type="GO" id="GO:0032736">
    <property type="term" value="P:positive regulation of interleukin-13 production"/>
    <property type="evidence" value="ECO:0007669"/>
    <property type="project" value="TreeGrafter"/>
</dbReference>